<feature type="coiled-coil region" evidence="1">
    <location>
        <begin position="68"/>
        <end position="127"/>
    </location>
</feature>
<dbReference type="Proteomes" id="UP000187209">
    <property type="component" value="Unassembled WGS sequence"/>
</dbReference>
<accession>A0A1R2CEE6</accession>
<keyword evidence="3" id="KW-1185">Reference proteome</keyword>
<proteinExistence type="predicted"/>
<evidence type="ECO:0000256" key="1">
    <source>
        <dbReference type="SAM" id="Coils"/>
    </source>
</evidence>
<reference evidence="2 3" key="1">
    <citation type="submission" date="2016-11" db="EMBL/GenBank/DDBJ databases">
        <title>The macronuclear genome of Stentor coeruleus: a giant cell with tiny introns.</title>
        <authorList>
            <person name="Slabodnick M."/>
            <person name="Ruby J.G."/>
            <person name="Reiff S.B."/>
            <person name="Swart E.C."/>
            <person name="Gosai S."/>
            <person name="Prabakaran S."/>
            <person name="Witkowska E."/>
            <person name="Larue G.E."/>
            <person name="Fisher S."/>
            <person name="Freeman R.M."/>
            <person name="Gunawardena J."/>
            <person name="Chu W."/>
            <person name="Stover N.A."/>
            <person name="Gregory B.D."/>
            <person name="Nowacki M."/>
            <person name="Derisi J."/>
            <person name="Roy S.W."/>
            <person name="Marshall W.F."/>
            <person name="Sood P."/>
        </authorList>
    </citation>
    <scope>NUCLEOTIDE SEQUENCE [LARGE SCALE GENOMIC DNA]</scope>
    <source>
        <strain evidence="2">WM001</strain>
    </source>
</reference>
<comment type="caution">
    <text evidence="2">The sequence shown here is derived from an EMBL/GenBank/DDBJ whole genome shotgun (WGS) entry which is preliminary data.</text>
</comment>
<gene>
    <name evidence="2" type="ORF">SteCoe_10930</name>
</gene>
<evidence type="ECO:0000313" key="3">
    <source>
        <dbReference type="Proteomes" id="UP000187209"/>
    </source>
</evidence>
<organism evidence="2 3">
    <name type="scientific">Stentor coeruleus</name>
    <dbReference type="NCBI Taxonomy" id="5963"/>
    <lineage>
        <taxon>Eukaryota</taxon>
        <taxon>Sar</taxon>
        <taxon>Alveolata</taxon>
        <taxon>Ciliophora</taxon>
        <taxon>Postciliodesmatophora</taxon>
        <taxon>Heterotrichea</taxon>
        <taxon>Heterotrichida</taxon>
        <taxon>Stentoridae</taxon>
        <taxon>Stentor</taxon>
    </lineage>
</organism>
<name>A0A1R2CEE6_9CILI</name>
<protein>
    <submittedName>
        <fullName evidence="2">Uncharacterized protein</fullName>
    </submittedName>
</protein>
<evidence type="ECO:0000313" key="2">
    <source>
        <dbReference type="EMBL" id="OMJ87335.1"/>
    </source>
</evidence>
<dbReference type="AlphaFoldDB" id="A0A1R2CEE6"/>
<sequence>MENEKPKKKGNTTPAITCSVCETIHSSMKSAILCVSCDNHACKHHSKNIGSLFFCDTCIKNEIKSEVLTQHSLDIKKLKQELKSYSDREEAMIKEIHTKTKIISDLEEQLSLKLKENDKIIENLNNQIASTISKKEYDEDQYIILQDEKGELEENLSEMFKKLTTGKVSITKAEREKKVFDKHIIDLENKGKDLIDRCNETIPYRRIRNTACIKCHVKIKASLKDDIIAALSTSKSSSLIESVVNSPRVKVRDNTPCICRVT</sequence>
<dbReference type="EMBL" id="MPUH01000179">
    <property type="protein sequence ID" value="OMJ87335.1"/>
    <property type="molecule type" value="Genomic_DNA"/>
</dbReference>
<keyword evidence="1" id="KW-0175">Coiled coil</keyword>